<organism evidence="2 3">
    <name type="scientific">Ogataea philodendri</name>
    <dbReference type="NCBI Taxonomy" id="1378263"/>
    <lineage>
        <taxon>Eukaryota</taxon>
        <taxon>Fungi</taxon>
        <taxon>Dikarya</taxon>
        <taxon>Ascomycota</taxon>
        <taxon>Saccharomycotina</taxon>
        <taxon>Pichiomycetes</taxon>
        <taxon>Pichiales</taxon>
        <taxon>Pichiaceae</taxon>
        <taxon>Ogataea</taxon>
    </lineage>
</organism>
<evidence type="ECO:0000313" key="3">
    <source>
        <dbReference type="Proteomes" id="UP000769157"/>
    </source>
</evidence>
<keyword evidence="1" id="KW-0175">Coiled coil</keyword>
<dbReference type="AlphaFoldDB" id="A0A9P8PB47"/>
<evidence type="ECO:0000313" key="2">
    <source>
        <dbReference type="EMBL" id="KAH3668505.1"/>
    </source>
</evidence>
<comment type="caution">
    <text evidence="2">The sequence shown here is derived from an EMBL/GenBank/DDBJ whole genome shotgun (WGS) entry which is preliminary data.</text>
</comment>
<gene>
    <name evidence="2" type="ORF">OGAPHI_002259</name>
</gene>
<dbReference type="GeneID" id="70234226"/>
<name>A0A9P8PB47_9ASCO</name>
<protein>
    <submittedName>
        <fullName evidence="2">Uncharacterized protein</fullName>
    </submittedName>
</protein>
<dbReference type="EMBL" id="JAEUBE010000158">
    <property type="protein sequence ID" value="KAH3668505.1"/>
    <property type="molecule type" value="Genomic_DNA"/>
</dbReference>
<accession>A0A9P8PB47</accession>
<feature type="coiled-coil region" evidence="1">
    <location>
        <begin position="186"/>
        <end position="227"/>
    </location>
</feature>
<proteinExistence type="predicted"/>
<sequence length="382" mass="44357">MYGLSEATIKADYTRAIGCHESSIALLQDIIDKINEESLINHFNTINSLKTLKLQIEKRIDQLRLVQKSKESKQLRDQTPIIKESSAISVTDTTLTDQIRLLMAKDLNYDMETNKVKFIDQEKINQLEHELQLLNFKEKSSKQQTLEEAKLKTDTLTDLNLVYYSELMASHEFIKDLLKLLGTGPQQNDIDQYQELKTTIDDLQQKLATQERDRILLENQIIKLKERWNNLVESALFRNNPQVVLYHTFLQVFVMKLALFGGLVKQLIFKQVFTELTFKLLPVNQLLGGEQLNNFFLGRQLVNILVNLHSRDQVVLQIGVWRENAVVHNLLQCLQRLYLVSLNLRYVINCQVVFDQVNIVVFTQSNIDHKSVILQFLVGEFL</sequence>
<reference evidence="2" key="1">
    <citation type="journal article" date="2021" name="Open Biol.">
        <title>Shared evolutionary footprints suggest mitochondrial oxidative damage underlies multiple complex I losses in fungi.</title>
        <authorList>
            <person name="Schikora-Tamarit M.A."/>
            <person name="Marcet-Houben M."/>
            <person name="Nosek J."/>
            <person name="Gabaldon T."/>
        </authorList>
    </citation>
    <scope>NUCLEOTIDE SEQUENCE</scope>
    <source>
        <strain evidence="2">CBS6075</strain>
    </source>
</reference>
<dbReference type="Proteomes" id="UP000769157">
    <property type="component" value="Unassembled WGS sequence"/>
</dbReference>
<reference evidence="2" key="2">
    <citation type="submission" date="2021-01" db="EMBL/GenBank/DDBJ databases">
        <authorList>
            <person name="Schikora-Tamarit M.A."/>
        </authorList>
    </citation>
    <scope>NUCLEOTIDE SEQUENCE</scope>
    <source>
        <strain evidence="2">CBS6075</strain>
    </source>
</reference>
<evidence type="ECO:0000256" key="1">
    <source>
        <dbReference type="SAM" id="Coils"/>
    </source>
</evidence>
<keyword evidence="3" id="KW-1185">Reference proteome</keyword>
<dbReference type="RefSeq" id="XP_046062919.1">
    <property type="nucleotide sequence ID" value="XM_046203110.1"/>
</dbReference>
<dbReference type="OrthoDB" id="4034212at2759"/>